<dbReference type="Gene3D" id="3.20.20.370">
    <property type="entry name" value="Glycoside hydrolase/deacetylase"/>
    <property type="match status" value="1"/>
</dbReference>
<dbReference type="CDD" id="cd10918">
    <property type="entry name" value="CE4_NodB_like_5s_6s"/>
    <property type="match status" value="1"/>
</dbReference>
<evidence type="ECO:0000313" key="5">
    <source>
        <dbReference type="EMBL" id="PXX97925.1"/>
    </source>
</evidence>
<keyword evidence="3" id="KW-0472">Membrane</keyword>
<dbReference type="Proteomes" id="UP000248079">
    <property type="component" value="Unassembled WGS sequence"/>
</dbReference>
<protein>
    <recommendedName>
        <fullName evidence="4">NodB homology domain-containing protein</fullName>
    </recommendedName>
</protein>
<gene>
    <name evidence="5" type="ORF">DF185_16435</name>
</gene>
<organism evidence="5 6">
    <name type="scientific">Marinifilum breve</name>
    <dbReference type="NCBI Taxonomy" id="2184082"/>
    <lineage>
        <taxon>Bacteria</taxon>
        <taxon>Pseudomonadati</taxon>
        <taxon>Bacteroidota</taxon>
        <taxon>Bacteroidia</taxon>
        <taxon>Marinilabiliales</taxon>
        <taxon>Marinifilaceae</taxon>
    </lineage>
</organism>
<dbReference type="InterPro" id="IPR002509">
    <property type="entry name" value="NODB_dom"/>
</dbReference>
<reference evidence="5 6" key="1">
    <citation type="submission" date="2018-05" db="EMBL/GenBank/DDBJ databases">
        <title>Marinifilum breve JC075T sp. nov., a marine bacterium isolated from Yongle Blue Hole in the South China Sea.</title>
        <authorList>
            <person name="Fu T."/>
        </authorList>
    </citation>
    <scope>NUCLEOTIDE SEQUENCE [LARGE SCALE GENOMIC DNA]</scope>
    <source>
        <strain evidence="5 6">JC075</strain>
    </source>
</reference>
<proteinExistence type="predicted"/>
<dbReference type="Pfam" id="PF01522">
    <property type="entry name" value="Polysacc_deac_1"/>
    <property type="match status" value="1"/>
</dbReference>
<name>A0A2V3ZU23_9BACT</name>
<keyword evidence="3" id="KW-1133">Transmembrane helix</keyword>
<dbReference type="AlphaFoldDB" id="A0A2V3ZU23"/>
<evidence type="ECO:0000313" key="6">
    <source>
        <dbReference type="Proteomes" id="UP000248079"/>
    </source>
</evidence>
<evidence type="ECO:0000256" key="2">
    <source>
        <dbReference type="ARBA" id="ARBA00022729"/>
    </source>
</evidence>
<dbReference type="InterPro" id="IPR051398">
    <property type="entry name" value="Polysacch_Deacetylase"/>
</dbReference>
<comment type="caution">
    <text evidence="5">The sequence shown here is derived from an EMBL/GenBank/DDBJ whole genome shotgun (WGS) entry which is preliminary data.</text>
</comment>
<dbReference type="SUPFAM" id="SSF88713">
    <property type="entry name" value="Glycoside hydrolase/deacetylase"/>
    <property type="match status" value="1"/>
</dbReference>
<feature type="transmembrane region" description="Helical" evidence="3">
    <location>
        <begin position="32"/>
        <end position="50"/>
    </location>
</feature>
<keyword evidence="2" id="KW-0732">Signal</keyword>
<dbReference type="PANTHER" id="PTHR34216">
    <property type="match status" value="1"/>
</dbReference>
<dbReference type="GO" id="GO:0005576">
    <property type="term" value="C:extracellular region"/>
    <property type="evidence" value="ECO:0007669"/>
    <property type="project" value="UniProtKB-SubCell"/>
</dbReference>
<sequence>MKKLIANILGYLLLLIFGKSALKHFDKQVLSIYFHNPSLLLFKGIIGFLLSKGFRFISEEEYFQIISGEKDVEGRTAFVSFDDGWKGNLKLIPVLEKYQIPATFFIPVRPVMSGNFWWEYAAKVVEESREYKSVEELKKLPNDRRMQIIRGAASRYDLKRSCIELSELKRLKDNPLITIGSHTYHHPITIQCSDEELDFEYRESKKTLEEWLSVDINSFSFPNGDYNQRDLSLLKKYNYKMAFTVNPELNSNFNSEFQIPRVSINSHGGKYENIARMLRVWHKFVQPLQQKQSLLFNPKLSGS</sequence>
<dbReference type="PROSITE" id="PS51677">
    <property type="entry name" value="NODB"/>
    <property type="match status" value="1"/>
</dbReference>
<dbReference type="RefSeq" id="WP_110361857.1">
    <property type="nucleotide sequence ID" value="NZ_QFLI01000008.1"/>
</dbReference>
<evidence type="ECO:0000256" key="1">
    <source>
        <dbReference type="ARBA" id="ARBA00004613"/>
    </source>
</evidence>
<dbReference type="PANTHER" id="PTHR34216:SF3">
    <property type="entry name" value="POLY-BETA-1,6-N-ACETYL-D-GLUCOSAMINE N-DEACETYLASE"/>
    <property type="match status" value="1"/>
</dbReference>
<dbReference type="InterPro" id="IPR011330">
    <property type="entry name" value="Glyco_hydro/deAcase_b/a-brl"/>
</dbReference>
<keyword evidence="3" id="KW-0812">Transmembrane</keyword>
<evidence type="ECO:0000256" key="3">
    <source>
        <dbReference type="SAM" id="Phobius"/>
    </source>
</evidence>
<comment type="subcellular location">
    <subcellularLocation>
        <location evidence="1">Secreted</location>
    </subcellularLocation>
</comment>
<dbReference type="EMBL" id="QFLI01000008">
    <property type="protein sequence ID" value="PXX97925.1"/>
    <property type="molecule type" value="Genomic_DNA"/>
</dbReference>
<keyword evidence="6" id="KW-1185">Reference proteome</keyword>
<dbReference type="GO" id="GO:0005975">
    <property type="term" value="P:carbohydrate metabolic process"/>
    <property type="evidence" value="ECO:0007669"/>
    <property type="project" value="InterPro"/>
</dbReference>
<dbReference type="OrthoDB" id="9778320at2"/>
<accession>A0A2V3ZU23</accession>
<dbReference type="GO" id="GO:0016810">
    <property type="term" value="F:hydrolase activity, acting on carbon-nitrogen (but not peptide) bonds"/>
    <property type="evidence" value="ECO:0007669"/>
    <property type="project" value="InterPro"/>
</dbReference>
<feature type="domain" description="NodB homology" evidence="4">
    <location>
        <begin position="75"/>
        <end position="303"/>
    </location>
</feature>
<evidence type="ECO:0000259" key="4">
    <source>
        <dbReference type="PROSITE" id="PS51677"/>
    </source>
</evidence>